<keyword evidence="1" id="KW-0472">Membrane</keyword>
<feature type="transmembrane region" description="Helical" evidence="1">
    <location>
        <begin position="191"/>
        <end position="208"/>
    </location>
</feature>
<feature type="transmembrane region" description="Helical" evidence="1">
    <location>
        <begin position="27"/>
        <end position="43"/>
    </location>
</feature>
<keyword evidence="1" id="KW-0812">Transmembrane</keyword>
<evidence type="ECO:0000313" key="2">
    <source>
        <dbReference type="EMBL" id="SHL76433.1"/>
    </source>
</evidence>
<feature type="transmembrane region" description="Helical" evidence="1">
    <location>
        <begin position="228"/>
        <end position="246"/>
    </location>
</feature>
<protein>
    <submittedName>
        <fullName evidence="2">EpsG family protein</fullName>
    </submittedName>
</protein>
<feature type="transmembrane region" description="Helical" evidence="1">
    <location>
        <begin position="115"/>
        <end position="135"/>
    </location>
</feature>
<dbReference type="Proteomes" id="UP000184444">
    <property type="component" value="Unassembled WGS sequence"/>
</dbReference>
<proteinExistence type="predicted"/>
<dbReference type="EMBL" id="FRCK01000001">
    <property type="protein sequence ID" value="SHL76433.1"/>
    <property type="molecule type" value="Genomic_DNA"/>
</dbReference>
<feature type="transmembrane region" description="Helical" evidence="1">
    <location>
        <begin position="311"/>
        <end position="330"/>
    </location>
</feature>
<gene>
    <name evidence="2" type="ORF">SAMN05444389_101238</name>
</gene>
<feature type="transmembrane region" description="Helical" evidence="1">
    <location>
        <begin position="89"/>
        <end position="108"/>
    </location>
</feature>
<dbReference type="STRING" id="53463.SAMN05444389_101238"/>
<dbReference type="Pfam" id="PF14897">
    <property type="entry name" value="EpsG"/>
    <property type="match status" value="1"/>
</dbReference>
<dbReference type="InterPro" id="IPR049458">
    <property type="entry name" value="EpsG-like"/>
</dbReference>
<sequence>MIYIGMTLSLFLLRYAVLGQPRLNRQLYPIVLAILFLFSGFRFEVGCDWGGYLNQYELARSMTRDQALQNVEPVWWSLLRLQHMLGLPYPWINVLSSLVCFAGIHVLARRQPDPLGFLVLLFPVLLINMPMSGIRQGAAIGLICVAMTRFMDGRLLGFLFWVVLAASFHSSAAIFLLLAPLVSRKITGVRILGAVMLALPGVVLLMAGEAGQIATQRYIDTGRDAFGGPLRIALLSLSSMFFFLFLRKAWKREFPQDYQFVTLGAVGMMLIAALLPVSTIIADRLGYYFIPLQALIFARIPWMQSLPSRPILAAAPYLGLLVFFVVWTMSSGHFQSCYIPYQSWILGAP</sequence>
<accession>A0A1M7DAN3</accession>
<feature type="transmembrane region" description="Helical" evidence="1">
    <location>
        <begin position="258"/>
        <end position="279"/>
    </location>
</feature>
<dbReference type="AlphaFoldDB" id="A0A1M7DAN3"/>
<dbReference type="RefSeq" id="WP_073060689.1">
    <property type="nucleotide sequence ID" value="NZ_FRCK01000001.1"/>
</dbReference>
<evidence type="ECO:0000313" key="3">
    <source>
        <dbReference type="Proteomes" id="UP000184444"/>
    </source>
</evidence>
<keyword evidence="3" id="KW-1185">Reference proteome</keyword>
<organism evidence="2 3">
    <name type="scientific">Paracoccus solventivorans</name>
    <dbReference type="NCBI Taxonomy" id="53463"/>
    <lineage>
        <taxon>Bacteria</taxon>
        <taxon>Pseudomonadati</taxon>
        <taxon>Pseudomonadota</taxon>
        <taxon>Alphaproteobacteria</taxon>
        <taxon>Rhodobacterales</taxon>
        <taxon>Paracoccaceae</taxon>
        <taxon>Paracoccus</taxon>
    </lineage>
</organism>
<dbReference type="OrthoDB" id="5373240at2"/>
<reference evidence="3" key="1">
    <citation type="submission" date="2016-11" db="EMBL/GenBank/DDBJ databases">
        <authorList>
            <person name="Varghese N."/>
            <person name="Submissions S."/>
        </authorList>
    </citation>
    <scope>NUCLEOTIDE SEQUENCE [LARGE SCALE GENOMIC DNA]</scope>
    <source>
        <strain evidence="3">DSM 6637</strain>
    </source>
</reference>
<name>A0A1M7DAN3_9RHOB</name>
<feature type="transmembrane region" description="Helical" evidence="1">
    <location>
        <begin position="155"/>
        <end position="179"/>
    </location>
</feature>
<evidence type="ECO:0000256" key="1">
    <source>
        <dbReference type="SAM" id="Phobius"/>
    </source>
</evidence>
<keyword evidence="1" id="KW-1133">Transmembrane helix</keyword>